<evidence type="ECO:0000256" key="3">
    <source>
        <dbReference type="ARBA" id="ARBA00022723"/>
    </source>
</evidence>
<dbReference type="Gene3D" id="3.40.720.10">
    <property type="entry name" value="Alkaline Phosphatase, subunit A"/>
    <property type="match status" value="1"/>
</dbReference>
<keyword evidence="5 6" id="KW-0413">Isomerase</keyword>
<comment type="subcellular location">
    <subcellularLocation>
        <location evidence="6">Cytoplasm</location>
    </subcellularLocation>
</comment>
<sequence length="392" mass="43484">MKRAILIVLDGVGIGELPDAAKYNDEGSNTLVNTAKALGGLSLPNMGKMGLSNIEEIPGTPKEDNPIAFYGKMAEASPGKDSTTGHWEIVGLILDRPFPVYPNGFPKEVIEVFEKAIGRKVIGNKPASGTEIIKELGEYHMKTGYPIVYTSADSVFQIAAHEEVIPVEELYRMCEIARNILQGEHAVARVIARPFAGSPGNFYRTPRRKDFSLPPFKATLLDYLKENNYDVIGVGKIEDLFAGRGLTLSLHQDNNSEGIKNIFEAWNKLREGLIFVNLVDFDMLYGHRNDPEGMGKALKDFDDALPDIMKLLSDFDLLIITADHGNDPTTPSTDHSREYVPLLIYSPNFKRTFPLGIRSTFSDLGKTLADFFNVKNDLHGESFLSTIEEGWK</sequence>
<dbReference type="GO" id="GO:0009117">
    <property type="term" value="P:nucleotide metabolic process"/>
    <property type="evidence" value="ECO:0007669"/>
    <property type="project" value="UniProtKB-UniRule"/>
</dbReference>
<gene>
    <name evidence="6" type="primary">deoB</name>
    <name evidence="9" type="ORF">ENU78_03035</name>
</gene>
<dbReference type="NCBIfam" id="NF003766">
    <property type="entry name" value="PRK05362.1"/>
    <property type="match status" value="1"/>
</dbReference>
<dbReference type="HAMAP" id="MF_00740">
    <property type="entry name" value="Phosphopentomut"/>
    <property type="match status" value="1"/>
</dbReference>
<dbReference type="InterPro" id="IPR024052">
    <property type="entry name" value="Phosphopentomutase_DeoB_cap_sf"/>
</dbReference>
<dbReference type="UniPathway" id="UPA00087">
    <property type="reaction ID" value="UER00173"/>
</dbReference>
<dbReference type="GO" id="GO:0043094">
    <property type="term" value="P:metabolic compound salvage"/>
    <property type="evidence" value="ECO:0007669"/>
    <property type="project" value="UniProtKB-UniRule"/>
</dbReference>
<dbReference type="GO" id="GO:0005829">
    <property type="term" value="C:cytosol"/>
    <property type="evidence" value="ECO:0007669"/>
    <property type="project" value="TreeGrafter"/>
</dbReference>
<feature type="domain" description="Metalloenzyme" evidence="8">
    <location>
        <begin position="2"/>
        <end position="375"/>
    </location>
</feature>
<dbReference type="CDD" id="cd16009">
    <property type="entry name" value="PPM"/>
    <property type="match status" value="1"/>
</dbReference>
<feature type="binding site" evidence="6">
    <location>
        <position position="10"/>
    </location>
    <ligand>
        <name>Mn(2+)</name>
        <dbReference type="ChEBI" id="CHEBI:29035"/>
        <label>1</label>
    </ligand>
</feature>
<comment type="cofactor">
    <cofactor evidence="6">
        <name>Mn(2+)</name>
        <dbReference type="ChEBI" id="CHEBI:29035"/>
    </cofactor>
    <text evidence="6">Binds 2 manganese ions.</text>
</comment>
<dbReference type="GO" id="GO:0000287">
    <property type="term" value="F:magnesium ion binding"/>
    <property type="evidence" value="ECO:0007669"/>
    <property type="project" value="UniProtKB-UniRule"/>
</dbReference>
<dbReference type="GO" id="GO:0006018">
    <property type="term" value="P:2-deoxyribose 1-phosphate catabolic process"/>
    <property type="evidence" value="ECO:0007669"/>
    <property type="project" value="UniProtKB-UniRule"/>
</dbReference>
<dbReference type="InterPro" id="IPR017850">
    <property type="entry name" value="Alkaline_phosphatase_core_sf"/>
</dbReference>
<keyword evidence="3 6" id="KW-0479">Metal-binding</keyword>
<keyword evidence="4 6" id="KW-0464">Manganese</keyword>
<dbReference type="Gene3D" id="3.30.70.1250">
    <property type="entry name" value="Phosphopentomutase"/>
    <property type="match status" value="1"/>
</dbReference>
<accession>A0A7V4DX77</accession>
<comment type="caution">
    <text evidence="9">The sequence shown here is derived from an EMBL/GenBank/DDBJ whole genome shotgun (WGS) entry which is preliminary data.</text>
</comment>
<dbReference type="EMBL" id="DTDV01000007">
    <property type="protein sequence ID" value="HGK23417.1"/>
    <property type="molecule type" value="Genomic_DNA"/>
</dbReference>
<comment type="catalytic activity">
    <reaction evidence="6">
        <text>alpha-D-ribose 1-phosphate = D-ribose 5-phosphate</text>
        <dbReference type="Rhea" id="RHEA:18793"/>
        <dbReference type="ChEBI" id="CHEBI:57720"/>
        <dbReference type="ChEBI" id="CHEBI:78346"/>
        <dbReference type="EC" id="5.4.2.7"/>
    </reaction>
</comment>
<dbReference type="SUPFAM" id="SSF53649">
    <property type="entry name" value="Alkaline phosphatase-like"/>
    <property type="match status" value="1"/>
</dbReference>
<dbReference type="SUPFAM" id="SSF143856">
    <property type="entry name" value="DeoB insert domain-like"/>
    <property type="match status" value="1"/>
</dbReference>
<reference evidence="9" key="1">
    <citation type="journal article" date="2020" name="mSystems">
        <title>Genome- and Community-Level Interaction Insights into Carbon Utilization and Element Cycling Functions of Hydrothermarchaeota in Hydrothermal Sediment.</title>
        <authorList>
            <person name="Zhou Z."/>
            <person name="Liu Y."/>
            <person name="Xu W."/>
            <person name="Pan J."/>
            <person name="Luo Z.H."/>
            <person name="Li M."/>
        </authorList>
    </citation>
    <scope>NUCLEOTIDE SEQUENCE [LARGE SCALE GENOMIC DNA]</scope>
    <source>
        <strain evidence="9">SpSt-70</strain>
    </source>
</reference>
<name>A0A7V4DX77_DICTH</name>
<feature type="binding site" evidence="6">
    <location>
        <position position="282"/>
    </location>
    <ligand>
        <name>Mn(2+)</name>
        <dbReference type="ChEBI" id="CHEBI:29035"/>
        <label>2</label>
    </ligand>
</feature>
<comment type="catalytic activity">
    <reaction evidence="6">
        <text>2-deoxy-alpha-D-ribose 1-phosphate = 2-deoxy-D-ribose 5-phosphate</text>
        <dbReference type="Rhea" id="RHEA:27658"/>
        <dbReference type="ChEBI" id="CHEBI:57259"/>
        <dbReference type="ChEBI" id="CHEBI:62877"/>
        <dbReference type="EC" id="5.4.2.7"/>
    </reaction>
</comment>
<dbReference type="GO" id="GO:0006015">
    <property type="term" value="P:5-phosphoribose 1-diphosphate biosynthetic process"/>
    <property type="evidence" value="ECO:0007669"/>
    <property type="project" value="UniProtKB-UniPathway"/>
</dbReference>
<feature type="binding site" evidence="6">
    <location>
        <position position="324"/>
    </location>
    <ligand>
        <name>Mn(2+)</name>
        <dbReference type="ChEBI" id="CHEBI:29035"/>
        <label>1</label>
    </ligand>
</feature>
<dbReference type="RefSeq" id="WP_149122948.1">
    <property type="nucleotide sequence ID" value="NZ_VTFL01000004.1"/>
</dbReference>
<dbReference type="EC" id="5.4.2.7" evidence="6 7"/>
<feature type="binding site" evidence="6">
    <location>
        <position position="323"/>
    </location>
    <ligand>
        <name>Mn(2+)</name>
        <dbReference type="ChEBI" id="CHEBI:29035"/>
        <label>1</label>
    </ligand>
</feature>
<dbReference type="GO" id="GO:0030145">
    <property type="term" value="F:manganese ion binding"/>
    <property type="evidence" value="ECO:0007669"/>
    <property type="project" value="UniProtKB-UniRule"/>
</dbReference>
<comment type="similarity">
    <text evidence="1 6">Belongs to the phosphopentomutase family.</text>
</comment>
<dbReference type="GO" id="GO:0008973">
    <property type="term" value="F:phosphopentomutase activity"/>
    <property type="evidence" value="ECO:0007669"/>
    <property type="project" value="UniProtKB-UniRule"/>
</dbReference>
<keyword evidence="2 6" id="KW-0963">Cytoplasm</keyword>
<organism evidence="9">
    <name type="scientific">Dictyoglomus thermophilum</name>
    <dbReference type="NCBI Taxonomy" id="14"/>
    <lineage>
        <taxon>Bacteria</taxon>
        <taxon>Pseudomonadati</taxon>
        <taxon>Dictyoglomota</taxon>
        <taxon>Dictyoglomia</taxon>
        <taxon>Dictyoglomales</taxon>
        <taxon>Dictyoglomaceae</taxon>
        <taxon>Dictyoglomus</taxon>
    </lineage>
</organism>
<evidence type="ECO:0000256" key="2">
    <source>
        <dbReference type="ARBA" id="ARBA00022490"/>
    </source>
</evidence>
<comment type="pathway">
    <text evidence="6">Carbohydrate degradation; 2-deoxy-D-ribose 1-phosphate degradation; D-glyceraldehyde 3-phosphate and acetaldehyde from 2-deoxy-alpha-D-ribose 1-phosphate: step 1/2.</text>
</comment>
<protein>
    <recommendedName>
        <fullName evidence="6 7">Phosphopentomutase</fullName>
        <ecNumber evidence="6 7">5.4.2.7</ecNumber>
    </recommendedName>
    <alternativeName>
        <fullName evidence="6">Phosphodeoxyribomutase</fullName>
    </alternativeName>
</protein>
<dbReference type="InterPro" id="IPR006124">
    <property type="entry name" value="Metalloenzyme"/>
</dbReference>
<dbReference type="PIRSF" id="PIRSF001491">
    <property type="entry name" value="Ppentomutase"/>
    <property type="match status" value="1"/>
</dbReference>
<dbReference type="Pfam" id="PF01676">
    <property type="entry name" value="Metalloenzyme"/>
    <property type="match status" value="1"/>
</dbReference>
<evidence type="ECO:0000256" key="4">
    <source>
        <dbReference type="ARBA" id="ARBA00023211"/>
    </source>
</evidence>
<feature type="binding site" evidence="6">
    <location>
        <position position="335"/>
    </location>
    <ligand>
        <name>Mn(2+)</name>
        <dbReference type="ChEBI" id="CHEBI:29035"/>
        <label>2</label>
    </ligand>
</feature>
<dbReference type="NCBIfam" id="TIGR01696">
    <property type="entry name" value="deoB"/>
    <property type="match status" value="1"/>
</dbReference>
<feature type="binding site" evidence="6">
    <location>
        <position position="287"/>
    </location>
    <ligand>
        <name>Mn(2+)</name>
        <dbReference type="ChEBI" id="CHEBI:29035"/>
        <label>2</label>
    </ligand>
</feature>
<evidence type="ECO:0000256" key="7">
    <source>
        <dbReference type="NCBIfam" id="TIGR01696"/>
    </source>
</evidence>
<evidence type="ECO:0000256" key="1">
    <source>
        <dbReference type="ARBA" id="ARBA00010373"/>
    </source>
</evidence>
<dbReference type="InterPro" id="IPR010045">
    <property type="entry name" value="DeoB"/>
</dbReference>
<dbReference type="PANTHER" id="PTHR21110:SF0">
    <property type="entry name" value="PHOSPHOPENTOMUTASE"/>
    <property type="match status" value="1"/>
</dbReference>
<evidence type="ECO:0000256" key="5">
    <source>
        <dbReference type="ARBA" id="ARBA00023235"/>
    </source>
</evidence>
<dbReference type="PANTHER" id="PTHR21110">
    <property type="entry name" value="PHOSPHOPENTOMUTASE"/>
    <property type="match status" value="1"/>
</dbReference>
<evidence type="ECO:0000256" key="6">
    <source>
        <dbReference type="HAMAP-Rule" id="MF_00740"/>
    </source>
</evidence>
<proteinExistence type="inferred from homology"/>
<comment type="function">
    <text evidence="6">Isomerase that catalyzes the conversion of deoxy-ribose 1-phosphate (dRib-1-P) and ribose 1-phosphate (Rib-1-P) to deoxy-ribose 5-phosphate (dRib-5-P) and ribose 5-phosphate (Rib-5-P), respectively.</text>
</comment>
<evidence type="ECO:0000313" key="9">
    <source>
        <dbReference type="EMBL" id="HGK23417.1"/>
    </source>
</evidence>
<dbReference type="FunFam" id="3.30.70.1250:FF:000001">
    <property type="entry name" value="Phosphopentomutase"/>
    <property type="match status" value="1"/>
</dbReference>
<dbReference type="AlphaFoldDB" id="A0A7V4DX77"/>
<evidence type="ECO:0000259" key="8">
    <source>
        <dbReference type="Pfam" id="PF01676"/>
    </source>
</evidence>